<dbReference type="GO" id="GO:0003700">
    <property type="term" value="F:DNA-binding transcription factor activity"/>
    <property type="evidence" value="ECO:0007669"/>
    <property type="project" value="TreeGrafter"/>
</dbReference>
<dbReference type="SMART" id="SM00530">
    <property type="entry name" value="HTH_XRE"/>
    <property type="match status" value="1"/>
</dbReference>
<name>A0A3E0IKQ4_9STAP</name>
<dbReference type="AlphaFoldDB" id="A0A3E0IKQ4"/>
<dbReference type="PROSITE" id="PS50943">
    <property type="entry name" value="HTH_CROC1"/>
    <property type="match status" value="1"/>
</dbReference>
<dbReference type="RefSeq" id="WP_115871748.1">
    <property type="nucleotide sequence ID" value="NZ_JBBEFL010000005.1"/>
</dbReference>
<evidence type="ECO:0000256" key="1">
    <source>
        <dbReference type="ARBA" id="ARBA00023125"/>
    </source>
</evidence>
<evidence type="ECO:0000313" key="6">
    <source>
        <dbReference type="Proteomes" id="UP000256562"/>
    </source>
</evidence>
<comment type="caution">
    <text evidence="3">The sequence shown here is derived from an EMBL/GenBank/DDBJ whole genome shotgun (WGS) entry which is preliminary data.</text>
</comment>
<evidence type="ECO:0000313" key="4">
    <source>
        <dbReference type="EMBL" id="REI23003.1"/>
    </source>
</evidence>
<evidence type="ECO:0000313" key="5">
    <source>
        <dbReference type="Proteomes" id="UP000256337"/>
    </source>
</evidence>
<proteinExistence type="predicted"/>
<dbReference type="GO" id="GO:0005829">
    <property type="term" value="C:cytosol"/>
    <property type="evidence" value="ECO:0007669"/>
    <property type="project" value="TreeGrafter"/>
</dbReference>
<dbReference type="EMBL" id="QKXQ01000712">
    <property type="protein sequence ID" value="REH89014.1"/>
    <property type="molecule type" value="Genomic_DNA"/>
</dbReference>
<dbReference type="EMBL" id="QKYD01000075">
    <property type="protein sequence ID" value="REI23003.1"/>
    <property type="molecule type" value="Genomic_DNA"/>
</dbReference>
<dbReference type="Pfam" id="PF01381">
    <property type="entry name" value="HTH_3"/>
    <property type="match status" value="1"/>
</dbReference>
<dbReference type="InterPro" id="IPR010982">
    <property type="entry name" value="Lambda_DNA-bd_dom_sf"/>
</dbReference>
<dbReference type="PANTHER" id="PTHR46797">
    <property type="entry name" value="HTH-TYPE TRANSCRIPTIONAL REGULATOR"/>
    <property type="match status" value="1"/>
</dbReference>
<dbReference type="GO" id="GO:0003677">
    <property type="term" value="F:DNA binding"/>
    <property type="evidence" value="ECO:0007669"/>
    <property type="project" value="UniProtKB-KW"/>
</dbReference>
<evidence type="ECO:0000313" key="3">
    <source>
        <dbReference type="EMBL" id="REH89014.1"/>
    </source>
</evidence>
<dbReference type="SUPFAM" id="SSF47413">
    <property type="entry name" value="lambda repressor-like DNA-binding domains"/>
    <property type="match status" value="1"/>
</dbReference>
<dbReference type="Proteomes" id="UP000256562">
    <property type="component" value="Unassembled WGS sequence"/>
</dbReference>
<sequence length="81" mass="9482">MTTLGYNFKTVRRELNLTQKQMAKKMGVSRPFYNKLENNRNSISAEMLIYASNKLNIPISRLINDDTHITKEVYNQKVLTM</sequence>
<evidence type="ECO:0000259" key="2">
    <source>
        <dbReference type="PROSITE" id="PS50943"/>
    </source>
</evidence>
<reference evidence="5 6" key="1">
    <citation type="journal article" date="2018" name="Vet. Microbiol.">
        <title>Characterisation of Staphylococcus felis isolated from cats using whole genome sequencing.</title>
        <authorList>
            <person name="Worthing K."/>
            <person name="Pang S."/>
            <person name="Trott D.J."/>
            <person name="Abraham S."/>
            <person name="Coombs G.W."/>
            <person name="Jordan D."/>
            <person name="McIntyre L."/>
            <person name="Davies M.R."/>
            <person name="Norris J."/>
        </authorList>
    </citation>
    <scope>NUCLEOTIDE SEQUENCE [LARGE SCALE GENOMIC DNA]</scope>
    <source>
        <strain evidence="4 5">F25</strain>
        <strain evidence="3 6">F9</strain>
    </source>
</reference>
<organism evidence="3 6">
    <name type="scientific">Staphylococcus felis</name>
    <dbReference type="NCBI Taxonomy" id="46127"/>
    <lineage>
        <taxon>Bacteria</taxon>
        <taxon>Bacillati</taxon>
        <taxon>Bacillota</taxon>
        <taxon>Bacilli</taxon>
        <taxon>Bacillales</taxon>
        <taxon>Staphylococcaceae</taxon>
        <taxon>Staphylococcus</taxon>
    </lineage>
</organism>
<keyword evidence="1" id="KW-0238">DNA-binding</keyword>
<dbReference type="CDD" id="cd00093">
    <property type="entry name" value="HTH_XRE"/>
    <property type="match status" value="1"/>
</dbReference>
<dbReference type="Proteomes" id="UP000256337">
    <property type="component" value="Unassembled WGS sequence"/>
</dbReference>
<gene>
    <name evidence="4" type="ORF">DOS76_04605</name>
    <name evidence="3" type="ORF">DOS83_13810</name>
</gene>
<dbReference type="InterPro" id="IPR001387">
    <property type="entry name" value="Cro/C1-type_HTH"/>
</dbReference>
<dbReference type="InterPro" id="IPR050807">
    <property type="entry name" value="TransReg_Diox_bact_type"/>
</dbReference>
<protein>
    <recommendedName>
        <fullName evidence="2">HTH cro/C1-type domain-containing protein</fullName>
    </recommendedName>
</protein>
<dbReference type="OrthoDB" id="1859224at2"/>
<feature type="domain" description="HTH cro/C1-type" evidence="2">
    <location>
        <begin position="8"/>
        <end position="62"/>
    </location>
</feature>
<accession>A0A3E0IKQ4</accession>
<dbReference type="PANTHER" id="PTHR46797:SF1">
    <property type="entry name" value="METHYLPHOSPHONATE SYNTHASE"/>
    <property type="match status" value="1"/>
</dbReference>
<dbReference type="Gene3D" id="1.10.260.40">
    <property type="entry name" value="lambda repressor-like DNA-binding domains"/>
    <property type="match status" value="1"/>
</dbReference>